<evidence type="ECO:0000256" key="3">
    <source>
        <dbReference type="HAMAP-Rule" id="MF_01400"/>
    </source>
</evidence>
<dbReference type="PANTHER" id="PTHR10173:SF59">
    <property type="entry name" value="PEPTIDE METHIONINE SULFOXIDE REDUCTASE MSRA_MSRB"/>
    <property type="match status" value="1"/>
</dbReference>
<evidence type="ECO:0000256" key="1">
    <source>
        <dbReference type="ARBA" id="ARBA00023002"/>
    </source>
</evidence>
<dbReference type="Pfam" id="PF01641">
    <property type="entry name" value="SelR"/>
    <property type="match status" value="1"/>
</dbReference>
<accession>A0A4P9CFZ5</accession>
<dbReference type="EMBL" id="CP029487">
    <property type="protein sequence ID" value="QCT73702.1"/>
    <property type="molecule type" value="Genomic_DNA"/>
</dbReference>
<dbReference type="Proteomes" id="UP000218387">
    <property type="component" value="Chromosome"/>
</dbReference>
<dbReference type="GO" id="GO:0033743">
    <property type="term" value="F:peptide-methionine (R)-S-oxide reductase activity"/>
    <property type="evidence" value="ECO:0007669"/>
    <property type="project" value="UniProtKB-UniRule"/>
</dbReference>
<dbReference type="HAMAP" id="MF_01400">
    <property type="entry name" value="MsrB"/>
    <property type="match status" value="1"/>
</dbReference>
<dbReference type="SUPFAM" id="SSF51316">
    <property type="entry name" value="Mss4-like"/>
    <property type="match status" value="1"/>
</dbReference>
<dbReference type="KEGG" id="emt:CPZ25_019930"/>
<dbReference type="InterPro" id="IPR028427">
    <property type="entry name" value="Met_Sox_Rdtase_MsrB"/>
</dbReference>
<comment type="catalytic activity">
    <reaction evidence="2 3">
        <text>L-methionyl-[protein] + [thioredoxin]-disulfide + H2O = L-methionyl-(R)-S-oxide-[protein] + [thioredoxin]-dithiol</text>
        <dbReference type="Rhea" id="RHEA:24164"/>
        <dbReference type="Rhea" id="RHEA-COMP:10698"/>
        <dbReference type="Rhea" id="RHEA-COMP:10700"/>
        <dbReference type="Rhea" id="RHEA-COMP:12313"/>
        <dbReference type="Rhea" id="RHEA-COMP:12314"/>
        <dbReference type="ChEBI" id="CHEBI:15377"/>
        <dbReference type="ChEBI" id="CHEBI:16044"/>
        <dbReference type="ChEBI" id="CHEBI:29950"/>
        <dbReference type="ChEBI" id="CHEBI:45764"/>
        <dbReference type="ChEBI" id="CHEBI:50058"/>
        <dbReference type="EC" id="1.8.4.12"/>
    </reaction>
</comment>
<comment type="caution">
    <text evidence="3">Lacks conserved residue(s) required for the propagation of feature annotation.</text>
</comment>
<comment type="similarity">
    <text evidence="3">Belongs to the MsrB Met sulfoxide reductase family.</text>
</comment>
<keyword evidence="7" id="KW-1185">Reference proteome</keyword>
<protein>
    <recommendedName>
        <fullName evidence="3">Peptide methionine sulfoxide reductase MsrB</fullName>
        <ecNumber evidence="3">1.8.4.12</ecNumber>
    </recommendedName>
    <alternativeName>
        <fullName evidence="3">Peptide-methionine (R)-S-oxide reductase</fullName>
    </alternativeName>
</protein>
<dbReference type="FunFam" id="2.170.150.20:FF:000003">
    <property type="entry name" value="Peptide methionine sulfoxide reductase MsrB"/>
    <property type="match status" value="1"/>
</dbReference>
<organism evidence="6 7">
    <name type="scientific">Eubacterium maltosivorans</name>
    <dbReference type="NCBI Taxonomy" id="2041044"/>
    <lineage>
        <taxon>Bacteria</taxon>
        <taxon>Bacillati</taxon>
        <taxon>Bacillota</taxon>
        <taxon>Clostridia</taxon>
        <taxon>Eubacteriales</taxon>
        <taxon>Eubacteriaceae</taxon>
        <taxon>Eubacterium</taxon>
    </lineage>
</organism>
<dbReference type="GO" id="GO:0005737">
    <property type="term" value="C:cytoplasm"/>
    <property type="evidence" value="ECO:0007669"/>
    <property type="project" value="TreeGrafter"/>
</dbReference>
<feature type="domain" description="MsrB" evidence="5">
    <location>
        <begin position="21"/>
        <end position="144"/>
    </location>
</feature>
<sequence>MMKQYTPKSTKVPDTYKKPDGQSLKKTLSPEAYEVTQNSMTECAFTGEYWDQFEPGIYVDITTGEPLFSSSDKFDAGCGWPSFSKPIDPDTIREHKDTSYGMVRTEVRSRSGDAHLGHVFDDGPAAFGGERYCINSAALRFIPKEQMEAEGYGWLLPIIP</sequence>
<evidence type="ECO:0000259" key="5">
    <source>
        <dbReference type="PROSITE" id="PS51790"/>
    </source>
</evidence>
<evidence type="ECO:0000313" key="6">
    <source>
        <dbReference type="EMBL" id="QCT73702.1"/>
    </source>
</evidence>
<dbReference type="NCBIfam" id="TIGR00357">
    <property type="entry name" value="peptide-methionine (R)-S-oxide reductase MsrB"/>
    <property type="match status" value="1"/>
</dbReference>
<dbReference type="GO" id="GO:0006979">
    <property type="term" value="P:response to oxidative stress"/>
    <property type="evidence" value="ECO:0007669"/>
    <property type="project" value="InterPro"/>
</dbReference>
<reference evidence="6 7" key="1">
    <citation type="submission" date="2018-05" db="EMBL/GenBank/DDBJ databases">
        <title>Genome comparison of Eubacterium sp.</title>
        <authorList>
            <person name="Feng Y."/>
            <person name="Sanchez-Andrea I."/>
            <person name="Stams A.J.M."/>
            <person name="De Vos W.M."/>
        </authorList>
    </citation>
    <scope>NUCLEOTIDE SEQUENCE [LARGE SCALE GENOMIC DNA]</scope>
    <source>
        <strain evidence="6 7">YI</strain>
    </source>
</reference>
<dbReference type="InterPro" id="IPR011057">
    <property type="entry name" value="Mss4-like_sf"/>
</dbReference>
<evidence type="ECO:0000313" key="7">
    <source>
        <dbReference type="Proteomes" id="UP000218387"/>
    </source>
</evidence>
<evidence type="ECO:0000256" key="4">
    <source>
        <dbReference type="SAM" id="MobiDB-lite"/>
    </source>
</evidence>
<gene>
    <name evidence="3 6" type="primary">msrB</name>
    <name evidence="6" type="ORF">CPZ25_019930</name>
</gene>
<feature type="active site" description="Nucleophile" evidence="3">
    <location>
        <position position="133"/>
    </location>
</feature>
<dbReference type="AlphaFoldDB" id="A0A4P9CFZ5"/>
<dbReference type="Gene3D" id="2.170.150.20">
    <property type="entry name" value="Peptide methionine sulfoxide reductase"/>
    <property type="match status" value="1"/>
</dbReference>
<dbReference type="InterPro" id="IPR002579">
    <property type="entry name" value="Met_Sox_Rdtase_MsrB_dom"/>
</dbReference>
<dbReference type="PANTHER" id="PTHR10173">
    <property type="entry name" value="METHIONINE SULFOXIDE REDUCTASE"/>
    <property type="match status" value="1"/>
</dbReference>
<name>A0A4P9CFZ5_EUBML</name>
<keyword evidence="1 3" id="KW-0560">Oxidoreductase</keyword>
<dbReference type="EC" id="1.8.4.12" evidence="3"/>
<dbReference type="GO" id="GO:0030091">
    <property type="term" value="P:protein repair"/>
    <property type="evidence" value="ECO:0007669"/>
    <property type="project" value="InterPro"/>
</dbReference>
<evidence type="ECO:0000256" key="2">
    <source>
        <dbReference type="ARBA" id="ARBA00048488"/>
    </source>
</evidence>
<dbReference type="PROSITE" id="PS51790">
    <property type="entry name" value="MSRB"/>
    <property type="match status" value="1"/>
</dbReference>
<proteinExistence type="inferred from homology"/>
<feature type="region of interest" description="Disordered" evidence="4">
    <location>
        <begin position="1"/>
        <end position="28"/>
    </location>
</feature>